<evidence type="ECO:0000256" key="2">
    <source>
        <dbReference type="ARBA" id="ARBA00022475"/>
    </source>
</evidence>
<feature type="transmembrane region" description="Helical" evidence="6">
    <location>
        <begin position="195"/>
        <end position="216"/>
    </location>
</feature>
<evidence type="ECO:0000256" key="6">
    <source>
        <dbReference type="SAM" id="Phobius"/>
    </source>
</evidence>
<feature type="transmembrane region" description="Helical" evidence="6">
    <location>
        <begin position="15"/>
        <end position="34"/>
    </location>
</feature>
<accession>A0A1I6BXN2</accession>
<dbReference type="InterPro" id="IPR001123">
    <property type="entry name" value="LeuE-type"/>
</dbReference>
<reference evidence="7 8" key="1">
    <citation type="submission" date="2016-10" db="EMBL/GenBank/DDBJ databases">
        <authorList>
            <person name="Varghese N."/>
            <person name="Submissions S."/>
        </authorList>
    </citation>
    <scope>NUCLEOTIDE SEQUENCE [LARGE SCALE GENOMIC DNA]</scope>
    <source>
        <strain evidence="7 8">DSM 13796</strain>
    </source>
</reference>
<gene>
    <name evidence="7" type="ORF">SAMN02745910_04439</name>
</gene>
<dbReference type="PANTHER" id="PTHR30086">
    <property type="entry name" value="ARGININE EXPORTER PROTEIN ARGO"/>
    <property type="match status" value="1"/>
</dbReference>
<keyword evidence="3 6" id="KW-0812">Transmembrane</keyword>
<evidence type="ECO:0000256" key="3">
    <source>
        <dbReference type="ARBA" id="ARBA00022692"/>
    </source>
</evidence>
<proteinExistence type="predicted"/>
<comment type="caution">
    <text evidence="7">The sequence shown here is derived from an EMBL/GenBank/DDBJ whole genome shotgun (WGS) entry which is preliminary data.</text>
</comment>
<dbReference type="Proteomes" id="UP000182762">
    <property type="component" value="Unassembled WGS sequence"/>
</dbReference>
<dbReference type="EMBL" id="FOXX01000016">
    <property type="protein sequence ID" value="SFQ85644.1"/>
    <property type="molecule type" value="Genomic_DNA"/>
</dbReference>
<protein>
    <submittedName>
        <fullName evidence="7">Threonine/homoserine/homoserine lactone efflux protein</fullName>
    </submittedName>
</protein>
<sequence>MHHPIIGVKHMTSGLFSYFLLGISLSAPVGPINVAQINKGIKNGFWNAWLVGMGAMIADVCMMLLIYLGITRIFEYEGVKLAMWTLGFITLGYLGYDSIRNASVNISADINAQSKESLSQSFLSGFLIAISNPLNIVFWVGIYGSMLTSVINKLGKQEAILYSTAIFVGITCWDLFMATIVHFGRKRLNLNMLKWVSIIAGVVLIGFGLTFGYQAIKSILSLLS</sequence>
<dbReference type="Pfam" id="PF01810">
    <property type="entry name" value="LysE"/>
    <property type="match status" value="1"/>
</dbReference>
<evidence type="ECO:0000313" key="7">
    <source>
        <dbReference type="EMBL" id="SFQ85644.1"/>
    </source>
</evidence>
<keyword evidence="5 6" id="KW-0472">Membrane</keyword>
<organism evidence="7 8">
    <name type="scientific">Priestia endophytica DSM 13796</name>
    <dbReference type="NCBI Taxonomy" id="1121089"/>
    <lineage>
        <taxon>Bacteria</taxon>
        <taxon>Bacillati</taxon>
        <taxon>Bacillota</taxon>
        <taxon>Bacilli</taxon>
        <taxon>Bacillales</taxon>
        <taxon>Bacillaceae</taxon>
        <taxon>Priestia</taxon>
    </lineage>
</organism>
<name>A0A1I6BXN2_9BACI</name>
<evidence type="ECO:0000256" key="1">
    <source>
        <dbReference type="ARBA" id="ARBA00004651"/>
    </source>
</evidence>
<evidence type="ECO:0000256" key="4">
    <source>
        <dbReference type="ARBA" id="ARBA00022989"/>
    </source>
</evidence>
<keyword evidence="8" id="KW-1185">Reference proteome</keyword>
<evidence type="ECO:0000313" key="8">
    <source>
        <dbReference type="Proteomes" id="UP000182762"/>
    </source>
</evidence>
<feature type="transmembrane region" description="Helical" evidence="6">
    <location>
        <begin position="160"/>
        <end position="183"/>
    </location>
</feature>
<keyword evidence="2" id="KW-1003">Cell membrane</keyword>
<feature type="transmembrane region" description="Helical" evidence="6">
    <location>
        <begin position="46"/>
        <end position="69"/>
    </location>
</feature>
<comment type="subcellular location">
    <subcellularLocation>
        <location evidence="1">Cell membrane</location>
        <topology evidence="1">Multi-pass membrane protein</topology>
    </subcellularLocation>
</comment>
<evidence type="ECO:0000256" key="5">
    <source>
        <dbReference type="ARBA" id="ARBA00023136"/>
    </source>
</evidence>
<dbReference type="PANTHER" id="PTHR30086:SF6">
    <property type="entry name" value="AMINO ACID EFFLUX PROTEIN YCGF-RELATED"/>
    <property type="match status" value="1"/>
</dbReference>
<feature type="transmembrane region" description="Helical" evidence="6">
    <location>
        <begin position="81"/>
        <end position="99"/>
    </location>
</feature>
<feature type="transmembrane region" description="Helical" evidence="6">
    <location>
        <begin position="120"/>
        <end position="140"/>
    </location>
</feature>
<keyword evidence="4 6" id="KW-1133">Transmembrane helix</keyword>